<evidence type="ECO:0000313" key="1">
    <source>
        <dbReference type="EMBL" id="NFV26193.1"/>
    </source>
</evidence>
<proteinExistence type="predicted"/>
<comment type="caution">
    <text evidence="1">The sequence shown here is derived from an EMBL/GenBank/DDBJ whole genome shotgun (WGS) entry which is preliminary data.</text>
</comment>
<reference evidence="1 2" key="1">
    <citation type="submission" date="2019-04" db="EMBL/GenBank/DDBJ databases">
        <title>Genome sequencing of Clostridium botulinum Groups I-IV and Clostridium butyricum.</title>
        <authorList>
            <person name="Brunt J."/>
            <person name="Van Vliet A.H.M."/>
            <person name="Stringer S.C."/>
            <person name="Carter A.T."/>
            <person name="Peck M.W."/>
        </authorList>
    </citation>
    <scope>NUCLEOTIDE SEQUENCE [LARGE SCALE GENOMIC DNA]</scope>
    <source>
        <strain evidence="1 2">BL81</strain>
    </source>
</reference>
<name>A0A6B4JHS6_CLOBO</name>
<dbReference type="EMBL" id="SXFB01000004">
    <property type="protein sequence ID" value="NFV26193.1"/>
    <property type="molecule type" value="Genomic_DNA"/>
</dbReference>
<gene>
    <name evidence="1" type="ORF">FDG31_08365</name>
</gene>
<dbReference type="Proteomes" id="UP000486903">
    <property type="component" value="Unassembled WGS sequence"/>
</dbReference>
<accession>A0A6B4JHS6</accession>
<organism evidence="1 2">
    <name type="scientific">Clostridium botulinum</name>
    <dbReference type="NCBI Taxonomy" id="1491"/>
    <lineage>
        <taxon>Bacteria</taxon>
        <taxon>Bacillati</taxon>
        <taxon>Bacillota</taxon>
        <taxon>Clostridia</taxon>
        <taxon>Eubacteriales</taxon>
        <taxon>Clostridiaceae</taxon>
        <taxon>Clostridium</taxon>
    </lineage>
</organism>
<dbReference type="RefSeq" id="WP_003369404.1">
    <property type="nucleotide sequence ID" value="NZ_JACBBA010000001.1"/>
</dbReference>
<protein>
    <submittedName>
        <fullName evidence="1">Uncharacterized protein</fullName>
    </submittedName>
</protein>
<sequence length="112" mass="12311">MRIDFEGLLEGLGAFNTRTAAAMKVYGDTAGKKLESEAKKCAPWVDRTGLSRKTIEGGSQMEGDKYVVYVAGNTEQFPYLELAHDKKYATLQPAVDKLTPEILRGLSNLLGR</sequence>
<dbReference type="AlphaFoldDB" id="A0A6B4JHS6"/>
<evidence type="ECO:0000313" key="2">
    <source>
        <dbReference type="Proteomes" id="UP000486903"/>
    </source>
</evidence>